<dbReference type="RefSeq" id="WP_131557686.1">
    <property type="nucleotide sequence ID" value="NZ_SJSN01000006.1"/>
</dbReference>
<sequence>MKVAITDEMRTRAKIESQKRNPNIKHHFEVTHLSYSDRDELGFLGEFACFSLLGLAWQKNIRENYDTIDDFDCLAKGLKADIKTETIPRKYASKILNKSILDNELYGKRLIHEGQFKLLSKYDIVIFGFFIRDEVDFWYPMGYIETEIILKNYPPTVNRSDGGKYPFAGSPIPTSILKPFSDLV</sequence>
<gene>
    <name evidence="1" type="ORF">EZ449_08550</name>
</gene>
<reference evidence="1 2" key="1">
    <citation type="submission" date="2019-02" db="EMBL/GenBank/DDBJ databases">
        <title>Pedobacter sp. RP-3-11 sp. nov., isolated from Arctic soil.</title>
        <authorList>
            <person name="Dahal R.H."/>
        </authorList>
    </citation>
    <scope>NUCLEOTIDE SEQUENCE [LARGE SCALE GENOMIC DNA]</scope>
    <source>
        <strain evidence="1 2">RP-3-11</strain>
    </source>
</reference>
<dbReference type="Proteomes" id="UP000291485">
    <property type="component" value="Unassembled WGS sequence"/>
</dbReference>
<evidence type="ECO:0000313" key="1">
    <source>
        <dbReference type="EMBL" id="TCD10392.1"/>
    </source>
</evidence>
<comment type="caution">
    <text evidence="1">The sequence shown here is derived from an EMBL/GenBank/DDBJ whole genome shotgun (WGS) entry which is preliminary data.</text>
</comment>
<accession>A0A4R0P3X3</accession>
<dbReference type="EMBL" id="SJSN01000006">
    <property type="protein sequence ID" value="TCD10392.1"/>
    <property type="molecule type" value="Genomic_DNA"/>
</dbReference>
<keyword evidence="2" id="KW-1185">Reference proteome</keyword>
<evidence type="ECO:0000313" key="2">
    <source>
        <dbReference type="Proteomes" id="UP000291485"/>
    </source>
</evidence>
<proteinExistence type="predicted"/>
<organism evidence="1 2">
    <name type="scientific">Pedobacter frigidisoli</name>
    <dbReference type="NCBI Taxonomy" id="2530455"/>
    <lineage>
        <taxon>Bacteria</taxon>
        <taxon>Pseudomonadati</taxon>
        <taxon>Bacteroidota</taxon>
        <taxon>Sphingobacteriia</taxon>
        <taxon>Sphingobacteriales</taxon>
        <taxon>Sphingobacteriaceae</taxon>
        <taxon>Pedobacter</taxon>
    </lineage>
</organism>
<name>A0A4R0P3X3_9SPHI</name>
<dbReference type="OrthoDB" id="1492344at2"/>
<protein>
    <submittedName>
        <fullName evidence="1">Uncharacterized protein</fullName>
    </submittedName>
</protein>
<dbReference type="AlphaFoldDB" id="A0A4R0P3X3"/>